<keyword evidence="2" id="KW-1185">Reference proteome</keyword>
<dbReference type="AlphaFoldDB" id="A0A5N6KF49"/>
<sequence>MKVNVSDCKGRLVAFAYLRVPCCSFLSSFTTTTTNELTNLFTTTTNNQPTIQPHTQPFNHLTSYLSTCLNLDATAASLVSIYLYLFSFPSSIHTFLSRGCWSQCPKDNCTCSK</sequence>
<gene>
    <name evidence="1" type="ORF">EYC80_005735</name>
</gene>
<organism evidence="1 2">
    <name type="scientific">Monilinia laxa</name>
    <name type="common">Brown rot fungus</name>
    <name type="synonym">Sclerotinia laxa</name>
    <dbReference type="NCBI Taxonomy" id="61186"/>
    <lineage>
        <taxon>Eukaryota</taxon>
        <taxon>Fungi</taxon>
        <taxon>Dikarya</taxon>
        <taxon>Ascomycota</taxon>
        <taxon>Pezizomycotina</taxon>
        <taxon>Leotiomycetes</taxon>
        <taxon>Helotiales</taxon>
        <taxon>Sclerotiniaceae</taxon>
        <taxon>Monilinia</taxon>
    </lineage>
</organism>
<protein>
    <submittedName>
        <fullName evidence="1">Uncharacterized protein</fullName>
    </submittedName>
</protein>
<evidence type="ECO:0000313" key="1">
    <source>
        <dbReference type="EMBL" id="KAB8302298.1"/>
    </source>
</evidence>
<comment type="caution">
    <text evidence="1">The sequence shown here is derived from an EMBL/GenBank/DDBJ whole genome shotgun (WGS) entry which is preliminary data.</text>
</comment>
<dbReference type="EMBL" id="VIGI01000003">
    <property type="protein sequence ID" value="KAB8302298.1"/>
    <property type="molecule type" value="Genomic_DNA"/>
</dbReference>
<reference evidence="1 2" key="1">
    <citation type="submission" date="2019-06" db="EMBL/GenBank/DDBJ databases">
        <title>Genome Sequence of the Brown Rot Fungal Pathogen Monilinia laxa.</title>
        <authorList>
            <person name="De Miccolis Angelini R.M."/>
            <person name="Landi L."/>
            <person name="Abate D."/>
            <person name="Pollastro S."/>
            <person name="Romanazzi G."/>
            <person name="Faretra F."/>
        </authorList>
    </citation>
    <scope>NUCLEOTIDE SEQUENCE [LARGE SCALE GENOMIC DNA]</scope>
    <source>
        <strain evidence="1 2">Mlax316</strain>
    </source>
</reference>
<accession>A0A5N6KF49</accession>
<evidence type="ECO:0000313" key="2">
    <source>
        <dbReference type="Proteomes" id="UP000326757"/>
    </source>
</evidence>
<name>A0A5N6KF49_MONLA</name>
<proteinExistence type="predicted"/>
<dbReference type="Proteomes" id="UP000326757">
    <property type="component" value="Unassembled WGS sequence"/>
</dbReference>